<evidence type="ECO:0000313" key="4">
    <source>
        <dbReference type="Proteomes" id="UP000326169"/>
    </source>
</evidence>
<feature type="compositionally biased region" description="Polar residues" evidence="1">
    <location>
        <begin position="49"/>
        <end position="66"/>
    </location>
</feature>
<protein>
    <submittedName>
        <fullName evidence="3">Uncharacterized protein</fullName>
    </submittedName>
</protein>
<feature type="transmembrane region" description="Helical" evidence="2">
    <location>
        <begin position="146"/>
        <end position="170"/>
    </location>
</feature>
<evidence type="ECO:0000256" key="2">
    <source>
        <dbReference type="SAM" id="Phobius"/>
    </source>
</evidence>
<accession>A0A5M3TB87</accession>
<proteinExistence type="predicted"/>
<keyword evidence="2" id="KW-0812">Transmembrane</keyword>
<sequence>MNEVIILGLMVSSLGVEAVLTGSWLCQLQDEQQQEYEEEEEILTHYDSDNPNTTTIASSQPQISSPNHQDWEYKIVRAQRDLFRNPKTFEKLCQEEAIAGWVMVEKLDDRRVRFRRPSNYQPSQSQSDQAAFIDPYRSSYGSSFNLIGLLTGVAFLMAIILPAYLGYILVSTTLNSLPPELPITPEITEGNEDENIEIPR</sequence>
<organism evidence="3 4">
    <name type="scientific">Limnospira platensis NIES-46</name>
    <dbReference type="NCBI Taxonomy" id="1236695"/>
    <lineage>
        <taxon>Bacteria</taxon>
        <taxon>Bacillati</taxon>
        <taxon>Cyanobacteriota</taxon>
        <taxon>Cyanophyceae</taxon>
        <taxon>Oscillatoriophycideae</taxon>
        <taxon>Oscillatoriales</taxon>
        <taxon>Sirenicapillariaceae</taxon>
        <taxon>Limnospira</taxon>
    </lineage>
</organism>
<evidence type="ECO:0000256" key="1">
    <source>
        <dbReference type="SAM" id="MobiDB-lite"/>
    </source>
</evidence>
<dbReference type="GeneID" id="301684762"/>
<dbReference type="RefSeq" id="WP_006617229.1">
    <property type="nucleotide sequence ID" value="NZ_BIMW01000154.1"/>
</dbReference>
<keyword evidence="4" id="KW-1185">Reference proteome</keyword>
<dbReference type="Proteomes" id="UP000326169">
    <property type="component" value="Unassembled WGS sequence"/>
</dbReference>
<comment type="caution">
    <text evidence="3">The sequence shown here is derived from an EMBL/GenBank/DDBJ whole genome shotgun (WGS) entry which is preliminary data.</text>
</comment>
<feature type="region of interest" description="Disordered" evidence="1">
    <location>
        <begin position="46"/>
        <end position="66"/>
    </location>
</feature>
<keyword evidence="2" id="KW-1133">Transmembrane helix</keyword>
<gene>
    <name evidence="3" type="ORF">NIES46_39880</name>
</gene>
<dbReference type="EMBL" id="BIMW01000154">
    <property type="protein sequence ID" value="GCE95922.1"/>
    <property type="molecule type" value="Genomic_DNA"/>
</dbReference>
<reference evidence="3 4" key="1">
    <citation type="journal article" date="2019" name="J Genomics">
        <title>The Draft Genome of a Hydrogen-producing Cyanobacterium, Arthrospira platensis NIES-46.</title>
        <authorList>
            <person name="Suzuki S."/>
            <person name="Yamaguchi H."/>
            <person name="Kawachi M."/>
        </authorList>
    </citation>
    <scope>NUCLEOTIDE SEQUENCE [LARGE SCALE GENOMIC DNA]</scope>
    <source>
        <strain evidence="3 4">NIES-46</strain>
    </source>
</reference>
<evidence type="ECO:0000313" key="3">
    <source>
        <dbReference type="EMBL" id="GCE95922.1"/>
    </source>
</evidence>
<name>A0A5M3TB87_LIMPL</name>
<keyword evidence="2" id="KW-0472">Membrane</keyword>